<feature type="transmembrane region" description="Helical" evidence="1">
    <location>
        <begin position="160"/>
        <end position="180"/>
    </location>
</feature>
<feature type="transmembrane region" description="Helical" evidence="1">
    <location>
        <begin position="120"/>
        <end position="140"/>
    </location>
</feature>
<evidence type="ECO:0008006" key="3">
    <source>
        <dbReference type="Google" id="ProtNLM"/>
    </source>
</evidence>
<organism evidence="2">
    <name type="scientific">Pricia antarctica</name>
    <dbReference type="NCBI Taxonomy" id="641691"/>
    <lineage>
        <taxon>Bacteria</taxon>
        <taxon>Pseudomonadati</taxon>
        <taxon>Bacteroidota</taxon>
        <taxon>Flavobacteriia</taxon>
        <taxon>Flavobacteriales</taxon>
        <taxon>Flavobacteriaceae</taxon>
        <taxon>Pricia</taxon>
    </lineage>
</organism>
<protein>
    <recommendedName>
        <fullName evidence="3">Serine/threonine protein kinase</fullName>
    </recommendedName>
</protein>
<proteinExistence type="predicted"/>
<comment type="caution">
    <text evidence="2">The sequence shown here is derived from an EMBL/GenBank/DDBJ whole genome shotgun (WGS) entry which is preliminary data.</text>
</comment>
<dbReference type="Proteomes" id="UP000886191">
    <property type="component" value="Unassembled WGS sequence"/>
</dbReference>
<reference evidence="2" key="1">
    <citation type="journal article" date="2020" name="mSystems">
        <title>Genome- and Community-Level Interaction Insights into Carbon Utilization and Element Cycling Functions of Hydrothermarchaeota in Hydrothermal Sediment.</title>
        <authorList>
            <person name="Zhou Z."/>
            <person name="Liu Y."/>
            <person name="Xu W."/>
            <person name="Pan J."/>
            <person name="Luo Z.H."/>
            <person name="Li M."/>
        </authorList>
    </citation>
    <scope>NUCLEOTIDE SEQUENCE [LARGE SCALE GENOMIC DNA]</scope>
    <source>
        <strain evidence="2">HyVt-345</strain>
    </source>
</reference>
<feature type="transmembrane region" description="Helical" evidence="1">
    <location>
        <begin position="78"/>
        <end position="99"/>
    </location>
</feature>
<keyword evidence="1" id="KW-0812">Transmembrane</keyword>
<accession>A0A831VMH3</accession>
<keyword evidence="1" id="KW-0472">Membrane</keyword>
<sequence>METNELKELFAAYDAKLDRVLQLNERSLKKIKLDKIRKQTRWISVLRSIEVVSFSILAVILGSYIADNWAVTHLAVSGIILHVFTLIALVGSIGQLVLLQQIDYAKPIVEIRKKIELINSHALLFLKLVFLSAPVWWAYPLVALNYFFNIDIYPNMDSDFVIKYVVVNALLIFPLVWFLSKLSYKNLHIKWVRKTIGFFTGTKTKKSLEFLNEIEEFEK</sequence>
<name>A0A831VMH3_9FLAO</name>
<dbReference type="EMBL" id="DRGL01000014">
    <property type="protein sequence ID" value="HEA19741.1"/>
    <property type="molecule type" value="Genomic_DNA"/>
</dbReference>
<evidence type="ECO:0000313" key="2">
    <source>
        <dbReference type="EMBL" id="HEA19741.1"/>
    </source>
</evidence>
<feature type="transmembrane region" description="Helical" evidence="1">
    <location>
        <begin position="45"/>
        <end position="66"/>
    </location>
</feature>
<gene>
    <name evidence="2" type="ORF">ENH87_02340</name>
</gene>
<evidence type="ECO:0000256" key="1">
    <source>
        <dbReference type="SAM" id="Phobius"/>
    </source>
</evidence>
<keyword evidence="1" id="KW-1133">Transmembrane helix</keyword>
<dbReference type="AlphaFoldDB" id="A0A831VMH3"/>